<organism evidence="1 2">
    <name type="scientific">Haliovirga abyssi</name>
    <dbReference type="NCBI Taxonomy" id="2996794"/>
    <lineage>
        <taxon>Bacteria</taxon>
        <taxon>Fusobacteriati</taxon>
        <taxon>Fusobacteriota</taxon>
        <taxon>Fusobacteriia</taxon>
        <taxon>Fusobacteriales</taxon>
        <taxon>Haliovirgaceae</taxon>
        <taxon>Haliovirga</taxon>
    </lineage>
</organism>
<dbReference type="RefSeq" id="WP_307905470.1">
    <property type="nucleotide sequence ID" value="NZ_AP027060.1"/>
</dbReference>
<dbReference type="KEGG" id="haby:HLVA_21680"/>
<name>A0AAU9DL15_9FUSO</name>
<accession>A0AAU9DL15</accession>
<dbReference type="EMBL" id="AP027060">
    <property type="protein sequence ID" value="BDU51599.1"/>
    <property type="molecule type" value="Genomic_DNA"/>
</dbReference>
<protein>
    <submittedName>
        <fullName evidence="1">Uncharacterized protein</fullName>
    </submittedName>
</protein>
<proteinExistence type="predicted"/>
<dbReference type="Proteomes" id="UP001321582">
    <property type="component" value="Plasmid pHIC"/>
</dbReference>
<keyword evidence="2" id="KW-1185">Reference proteome</keyword>
<geneLocation type="plasmid" evidence="1 2">
    <name>pHIC</name>
</geneLocation>
<keyword evidence="1" id="KW-0614">Plasmid</keyword>
<reference evidence="1 2" key="1">
    <citation type="submission" date="2022-11" db="EMBL/GenBank/DDBJ databases">
        <title>Haliovirga abyssi gen. nov., sp. nov., a mesophilic fermentative bacterium isolated from the Iheya North hydrothermal field and the proposal of Haliovirgaceae fam. nov.</title>
        <authorList>
            <person name="Miyazaki U."/>
            <person name="Tame A."/>
            <person name="Miyazaki J."/>
            <person name="Takai K."/>
            <person name="Sawayama S."/>
            <person name="Kitajima M."/>
            <person name="Okamoto A."/>
            <person name="Nakagawa S."/>
        </authorList>
    </citation>
    <scope>NUCLEOTIDE SEQUENCE [LARGE SCALE GENOMIC DNA]</scope>
    <source>
        <strain evidence="1 2">IC12</strain>
        <plasmid evidence="1 2">pHIC</plasmid>
    </source>
</reference>
<evidence type="ECO:0000313" key="2">
    <source>
        <dbReference type="Proteomes" id="UP001321582"/>
    </source>
</evidence>
<gene>
    <name evidence="1" type="ORF">HLVA_21680</name>
</gene>
<sequence>MIKLYGNSFGKEETYYYLATMYEEEIIINDIRIRIKPMKIYSVDISSKKEIEINILNNKSQLFMFEINKK</sequence>
<dbReference type="AlphaFoldDB" id="A0AAU9DL15"/>
<evidence type="ECO:0000313" key="1">
    <source>
        <dbReference type="EMBL" id="BDU51599.1"/>
    </source>
</evidence>